<keyword evidence="4" id="KW-1185">Reference proteome</keyword>
<dbReference type="SMART" id="SM00587">
    <property type="entry name" value="CHK"/>
    <property type="match status" value="1"/>
</dbReference>
<organism evidence="3 4">
    <name type="scientific">Petrolisthes cinctipes</name>
    <name type="common">Flat porcelain crab</name>
    <dbReference type="NCBI Taxonomy" id="88211"/>
    <lineage>
        <taxon>Eukaryota</taxon>
        <taxon>Metazoa</taxon>
        <taxon>Ecdysozoa</taxon>
        <taxon>Arthropoda</taxon>
        <taxon>Crustacea</taxon>
        <taxon>Multicrustacea</taxon>
        <taxon>Malacostraca</taxon>
        <taxon>Eumalacostraca</taxon>
        <taxon>Eucarida</taxon>
        <taxon>Decapoda</taxon>
        <taxon>Pleocyemata</taxon>
        <taxon>Anomura</taxon>
        <taxon>Galatheoidea</taxon>
        <taxon>Porcellanidae</taxon>
        <taxon>Petrolisthes</taxon>
    </lineage>
</organism>
<evidence type="ECO:0000313" key="4">
    <source>
        <dbReference type="Proteomes" id="UP001286313"/>
    </source>
</evidence>
<feature type="region of interest" description="Disordered" evidence="1">
    <location>
        <begin position="234"/>
        <end position="273"/>
    </location>
</feature>
<dbReference type="InterPro" id="IPR015897">
    <property type="entry name" value="CHK_kinase-like"/>
</dbReference>
<dbReference type="InterPro" id="IPR004119">
    <property type="entry name" value="EcKL"/>
</dbReference>
<reference evidence="3" key="1">
    <citation type="submission" date="2023-10" db="EMBL/GenBank/DDBJ databases">
        <title>Genome assemblies of two species of porcelain crab, Petrolisthes cinctipes and Petrolisthes manimaculis (Anomura: Porcellanidae).</title>
        <authorList>
            <person name="Angst P."/>
        </authorList>
    </citation>
    <scope>NUCLEOTIDE SEQUENCE</scope>
    <source>
        <strain evidence="3">PB745_01</strain>
        <tissue evidence="3">Gill</tissue>
    </source>
</reference>
<proteinExistence type="predicted"/>
<feature type="domain" description="CHK kinase-like" evidence="2">
    <location>
        <begin position="333"/>
        <end position="600"/>
    </location>
</feature>
<evidence type="ECO:0000256" key="1">
    <source>
        <dbReference type="SAM" id="MobiDB-lite"/>
    </source>
</evidence>
<dbReference type="EMBL" id="JAWQEG010004829">
    <property type="protein sequence ID" value="KAK3860064.1"/>
    <property type="molecule type" value="Genomic_DNA"/>
</dbReference>
<feature type="compositionally biased region" description="Low complexity" evidence="1">
    <location>
        <begin position="126"/>
        <end position="135"/>
    </location>
</feature>
<dbReference type="InterPro" id="IPR011009">
    <property type="entry name" value="Kinase-like_dom_sf"/>
</dbReference>
<feature type="region of interest" description="Disordered" evidence="1">
    <location>
        <begin position="424"/>
        <end position="453"/>
    </location>
</feature>
<sequence>MMENDYVEKYHEEENYDNVKEDFYSKADSEPLQKQRRRGRRTQKNGCAERRKMHRRTDGVVGVGHSWQVKDEEKNVVGEERRREEDEKRQHEAGEAGNSGDGSDTGGDGGGNTSERSNRDGDKESNTGGNNNTGEGEAERGARGTVVVLKVEEAGVRAALQKDKGEGAKVVEWTQHDFTRRGDNYVAQITSVEVKYLFSDIITKKNTASDTTNTASDTKNIASDITVTACDTTNTATDTTNTKPSNTTNTKPSYTTNTKPSNTTNTKPSNTTNHKTSYVVKMRQGDGDFETLAFNREADFYMDVAPLLDSALVSHHLAPLRRPGCVHVSRGQLFLEDLRARGFLMPDRRRSLNLLQARLAVEELARLHAASRLLLASTPSHTFPSNFSPNISNSPTPSSSNFAPFSISSSSLVPTSYSTSNLPPFSSSSSSVATSSSTSNLPPSASSSSSNLPPSIVRLSTPVHASSPVVTHIFGILFNGGLTTAAEVAKAAGREDVREWLQEVTPRVPALMASLTSLTDPKYEVICHGDCWVNNLLFREDEQGDAVEVALLDFQLCRRSTVAMDLHYLLFTSLTHEARTQHLPSLLAAYHASFTTVMHAAGKHTPFTLASLMEEFHSKRLLGVIYGILALPVLVCEPADAQDFTVASPEEAIGYVERKRKSVLAMLDTNSLMRPRLLSLYRDIESYIQANKE</sequence>
<dbReference type="Proteomes" id="UP001286313">
    <property type="component" value="Unassembled WGS sequence"/>
</dbReference>
<feature type="compositionally biased region" description="Gly residues" evidence="1">
    <location>
        <begin position="97"/>
        <end position="112"/>
    </location>
</feature>
<dbReference type="PANTHER" id="PTHR11012:SF30">
    <property type="entry name" value="PROTEIN KINASE-LIKE DOMAIN-CONTAINING"/>
    <property type="match status" value="1"/>
</dbReference>
<comment type="caution">
    <text evidence="3">The sequence shown here is derived from an EMBL/GenBank/DDBJ whole genome shotgun (WGS) entry which is preliminary data.</text>
</comment>
<dbReference type="AlphaFoldDB" id="A0AAE1JYG6"/>
<feature type="compositionally biased region" description="Basic and acidic residues" evidence="1">
    <location>
        <begin position="68"/>
        <end position="94"/>
    </location>
</feature>
<dbReference type="Pfam" id="PF02958">
    <property type="entry name" value="EcKL"/>
    <property type="match status" value="2"/>
</dbReference>
<evidence type="ECO:0000259" key="2">
    <source>
        <dbReference type="SMART" id="SM00587"/>
    </source>
</evidence>
<evidence type="ECO:0000313" key="3">
    <source>
        <dbReference type="EMBL" id="KAK3860064.1"/>
    </source>
</evidence>
<accession>A0AAE1JYG6</accession>
<dbReference type="PANTHER" id="PTHR11012">
    <property type="entry name" value="PROTEIN KINASE-LIKE DOMAIN-CONTAINING"/>
    <property type="match status" value="1"/>
</dbReference>
<dbReference type="Gene3D" id="3.90.1200.10">
    <property type="match status" value="1"/>
</dbReference>
<protein>
    <recommendedName>
        <fullName evidence="2">CHK kinase-like domain-containing protein</fullName>
    </recommendedName>
</protein>
<feature type="compositionally biased region" description="Basic residues" evidence="1">
    <location>
        <begin position="34"/>
        <end position="43"/>
    </location>
</feature>
<feature type="region of interest" description="Disordered" evidence="1">
    <location>
        <begin position="1"/>
        <end position="141"/>
    </location>
</feature>
<feature type="compositionally biased region" description="Basic and acidic residues" evidence="1">
    <location>
        <begin position="1"/>
        <end position="33"/>
    </location>
</feature>
<name>A0AAE1JYG6_PETCI</name>
<feature type="compositionally biased region" description="Basic and acidic residues" evidence="1">
    <location>
        <begin position="116"/>
        <end position="125"/>
    </location>
</feature>
<dbReference type="SUPFAM" id="SSF56112">
    <property type="entry name" value="Protein kinase-like (PK-like)"/>
    <property type="match status" value="1"/>
</dbReference>
<gene>
    <name evidence="3" type="ORF">Pcinc_033863</name>
</gene>